<dbReference type="PROSITE" id="PS00723">
    <property type="entry name" value="POLYPRENYL_SYNTHASE_1"/>
    <property type="match status" value="1"/>
</dbReference>
<dbReference type="GO" id="GO:0008299">
    <property type="term" value="P:isoprenoid biosynthetic process"/>
    <property type="evidence" value="ECO:0007669"/>
    <property type="project" value="InterPro"/>
</dbReference>
<gene>
    <name evidence="7" type="ORF">L0M99_03070</name>
</gene>
<evidence type="ECO:0000256" key="4">
    <source>
        <dbReference type="ARBA" id="ARBA00022723"/>
    </source>
</evidence>
<sequence>MPSAQEFPTQIDELLQQAWQAGVSRWQDLAGIAELFEVGLTALEGGKRTRARLAYTGWKAIRASTATPPKPVLDLGVALEIYQASALVHDDIIDNSVLRRGKDAAHISFTKRHLAAQRPGDHQEYGRLAAILLGDLLLAVADQCAFEAAATCKDPDAFFANWTEMTREVAAGQYLDLRLETDELDPAHAREQILTVIRHKSGRYSVAHPLTLGARLAGAGPEQIKTLFAIGEYWGIAFQLCDDELGVFGDPSRTGKPAGGDITEGKKTVLWSLAEQLLGEEARANLHQVFGNRAATAEQILAVTDALNNQGVRDQHRQLIADYAAKGDALVASGEFDDAGREALLSLGRALVERES</sequence>
<reference evidence="7" key="1">
    <citation type="submission" date="2022-01" db="EMBL/GenBank/DDBJ databases">
        <title>Collection of gut derived symbiotic bacterial strains cultured from healthy donors.</title>
        <authorList>
            <person name="Lin H."/>
            <person name="Kohout C."/>
            <person name="Waligurski E."/>
            <person name="Pamer E.G."/>
        </authorList>
    </citation>
    <scope>NUCLEOTIDE SEQUENCE</scope>
    <source>
        <strain evidence="7">DFI.7.46</strain>
    </source>
</reference>
<dbReference type="InterPro" id="IPR033749">
    <property type="entry name" value="Polyprenyl_synt_CS"/>
</dbReference>
<evidence type="ECO:0000256" key="3">
    <source>
        <dbReference type="ARBA" id="ARBA00022679"/>
    </source>
</evidence>
<keyword evidence="5" id="KW-0460">Magnesium</keyword>
<dbReference type="InterPro" id="IPR008949">
    <property type="entry name" value="Isoprenoid_synthase_dom_sf"/>
</dbReference>
<dbReference type="InterPro" id="IPR000092">
    <property type="entry name" value="Polyprenyl_synt"/>
</dbReference>
<dbReference type="Gene3D" id="1.10.600.10">
    <property type="entry name" value="Farnesyl Diphosphate Synthase"/>
    <property type="match status" value="1"/>
</dbReference>
<dbReference type="SFLD" id="SFLDS00005">
    <property type="entry name" value="Isoprenoid_Synthase_Type_I"/>
    <property type="match status" value="1"/>
</dbReference>
<dbReference type="GO" id="GO:0046872">
    <property type="term" value="F:metal ion binding"/>
    <property type="evidence" value="ECO:0007669"/>
    <property type="project" value="UniProtKB-KW"/>
</dbReference>
<evidence type="ECO:0000256" key="1">
    <source>
        <dbReference type="ARBA" id="ARBA00001946"/>
    </source>
</evidence>
<keyword evidence="3 6" id="KW-0808">Transferase</keyword>
<evidence type="ECO:0000313" key="8">
    <source>
        <dbReference type="Proteomes" id="UP001200537"/>
    </source>
</evidence>
<comment type="similarity">
    <text evidence="2 6">Belongs to the FPP/GGPP synthase family.</text>
</comment>
<protein>
    <submittedName>
        <fullName evidence="7">Polyprenyl synthetase family protein</fullName>
    </submittedName>
</protein>
<accession>A0AAJ1BAX8</accession>
<name>A0AAJ1BAX8_9ACTO</name>
<evidence type="ECO:0000256" key="2">
    <source>
        <dbReference type="ARBA" id="ARBA00006706"/>
    </source>
</evidence>
<dbReference type="CDD" id="cd00685">
    <property type="entry name" value="Trans_IPPS_HT"/>
    <property type="match status" value="1"/>
</dbReference>
<dbReference type="PANTHER" id="PTHR12001">
    <property type="entry name" value="GERANYLGERANYL PYROPHOSPHATE SYNTHASE"/>
    <property type="match status" value="1"/>
</dbReference>
<dbReference type="PANTHER" id="PTHR12001:SF85">
    <property type="entry name" value="SHORT CHAIN ISOPRENYL DIPHOSPHATE SYNTHASE"/>
    <property type="match status" value="1"/>
</dbReference>
<dbReference type="GO" id="GO:0004659">
    <property type="term" value="F:prenyltransferase activity"/>
    <property type="evidence" value="ECO:0007669"/>
    <property type="project" value="InterPro"/>
</dbReference>
<dbReference type="RefSeq" id="WP_238127710.1">
    <property type="nucleotide sequence ID" value="NZ_JAKNHJ010000004.1"/>
</dbReference>
<dbReference type="SUPFAM" id="SSF48576">
    <property type="entry name" value="Terpenoid synthases"/>
    <property type="match status" value="1"/>
</dbReference>
<evidence type="ECO:0000256" key="5">
    <source>
        <dbReference type="ARBA" id="ARBA00022842"/>
    </source>
</evidence>
<proteinExistence type="inferred from homology"/>
<dbReference type="AlphaFoldDB" id="A0AAJ1BAX8"/>
<evidence type="ECO:0000256" key="6">
    <source>
        <dbReference type="RuleBase" id="RU004466"/>
    </source>
</evidence>
<comment type="caution">
    <text evidence="7">The sequence shown here is derived from an EMBL/GenBank/DDBJ whole genome shotgun (WGS) entry which is preliminary data.</text>
</comment>
<evidence type="ECO:0000313" key="7">
    <source>
        <dbReference type="EMBL" id="MCG4617479.1"/>
    </source>
</evidence>
<dbReference type="Pfam" id="PF00348">
    <property type="entry name" value="polyprenyl_synt"/>
    <property type="match status" value="1"/>
</dbReference>
<keyword evidence="4" id="KW-0479">Metal-binding</keyword>
<organism evidence="7 8">
    <name type="scientific">Varibaculum cambriense</name>
    <dbReference type="NCBI Taxonomy" id="184870"/>
    <lineage>
        <taxon>Bacteria</taxon>
        <taxon>Bacillati</taxon>
        <taxon>Actinomycetota</taxon>
        <taxon>Actinomycetes</taxon>
        <taxon>Actinomycetales</taxon>
        <taxon>Actinomycetaceae</taxon>
        <taxon>Varibaculum</taxon>
    </lineage>
</organism>
<dbReference type="Proteomes" id="UP001200537">
    <property type="component" value="Unassembled WGS sequence"/>
</dbReference>
<comment type="cofactor">
    <cofactor evidence="1">
        <name>Mg(2+)</name>
        <dbReference type="ChEBI" id="CHEBI:18420"/>
    </cofactor>
</comment>
<dbReference type="EMBL" id="JAKNHJ010000004">
    <property type="protein sequence ID" value="MCG4617479.1"/>
    <property type="molecule type" value="Genomic_DNA"/>
</dbReference>